<dbReference type="RefSeq" id="WP_236743302.1">
    <property type="nucleotide sequence ID" value="NZ_JACCHL010000001.1"/>
</dbReference>
<gene>
    <name evidence="1" type="ORF">HNR06_004066</name>
</gene>
<proteinExistence type="predicted"/>
<dbReference type="SUPFAM" id="SSF140453">
    <property type="entry name" value="EsxAB dimer-like"/>
    <property type="match status" value="1"/>
</dbReference>
<sequence length="108" mass="12062">MNQRTRTTDEAERIAQDAMTEAHGNCDTIYTNVDSTRDRLRMSWQGAASNKYSEAVVGWLDELRLITNDMNRMIGTFGGTVHAMHATEDAAVITGSRWMSELNPNQPG</sequence>
<protein>
    <submittedName>
        <fullName evidence="1">Uncharacterized protein YukE</fullName>
    </submittedName>
</protein>
<dbReference type="AlphaFoldDB" id="A0A7Y9XGV0"/>
<evidence type="ECO:0000313" key="1">
    <source>
        <dbReference type="EMBL" id="NYH54477.1"/>
    </source>
</evidence>
<comment type="caution">
    <text evidence="1">The sequence shown here is derived from an EMBL/GenBank/DDBJ whole genome shotgun (WGS) entry which is preliminary data.</text>
</comment>
<evidence type="ECO:0000313" key="2">
    <source>
        <dbReference type="Proteomes" id="UP000584931"/>
    </source>
</evidence>
<reference evidence="1 2" key="1">
    <citation type="submission" date="2020-07" db="EMBL/GenBank/DDBJ databases">
        <title>Sequencing the genomes of 1000 actinobacteria strains.</title>
        <authorList>
            <person name="Klenk H.-P."/>
        </authorList>
    </citation>
    <scope>NUCLEOTIDE SEQUENCE [LARGE SCALE GENOMIC DNA]</scope>
    <source>
        <strain evidence="1 2">DSM 45278</strain>
    </source>
</reference>
<dbReference type="InterPro" id="IPR036689">
    <property type="entry name" value="ESAT-6-like_sf"/>
</dbReference>
<name>A0A7Y9XGV0_9ACTN</name>
<dbReference type="Proteomes" id="UP000584931">
    <property type="component" value="Unassembled WGS sequence"/>
</dbReference>
<dbReference type="Gene3D" id="1.10.287.1060">
    <property type="entry name" value="ESAT-6-like"/>
    <property type="match status" value="1"/>
</dbReference>
<accession>A0A7Y9XGV0</accession>
<dbReference type="EMBL" id="JACCHL010000001">
    <property type="protein sequence ID" value="NYH54477.1"/>
    <property type="molecule type" value="Genomic_DNA"/>
</dbReference>
<organism evidence="1 2">
    <name type="scientific">Nocardiopsis sinuspersici</name>
    <dbReference type="NCBI Taxonomy" id="501010"/>
    <lineage>
        <taxon>Bacteria</taxon>
        <taxon>Bacillati</taxon>
        <taxon>Actinomycetota</taxon>
        <taxon>Actinomycetes</taxon>
        <taxon>Streptosporangiales</taxon>
        <taxon>Nocardiopsidaceae</taxon>
        <taxon>Nocardiopsis</taxon>
    </lineage>
</organism>